<dbReference type="PANTHER" id="PTHR42788:SF13">
    <property type="entry name" value="ALIPHATIC SULFONATES IMPORT ATP-BINDING PROTEIN SSUB"/>
    <property type="match status" value="1"/>
</dbReference>
<dbReference type="GO" id="GO:0005524">
    <property type="term" value="F:ATP binding"/>
    <property type="evidence" value="ECO:0007669"/>
    <property type="project" value="UniProtKB-KW"/>
</dbReference>
<dbReference type="CDD" id="cd03293">
    <property type="entry name" value="ABC_NrtD_SsuB_transporters"/>
    <property type="match status" value="1"/>
</dbReference>
<dbReference type="InterPro" id="IPR017871">
    <property type="entry name" value="ABC_transporter-like_CS"/>
</dbReference>
<dbReference type="EMBL" id="CP141615">
    <property type="protein sequence ID" value="WRP17343.1"/>
    <property type="molecule type" value="Genomic_DNA"/>
</dbReference>
<dbReference type="RefSeq" id="WP_324716614.1">
    <property type="nucleotide sequence ID" value="NZ_CP141615.1"/>
</dbReference>
<evidence type="ECO:0000256" key="2">
    <source>
        <dbReference type="ARBA" id="ARBA00022741"/>
    </source>
</evidence>
<organism evidence="5 6">
    <name type="scientific">Carboxydichorda subterranea</name>
    <dbReference type="NCBI Taxonomy" id="3109565"/>
    <lineage>
        <taxon>Bacteria</taxon>
        <taxon>Bacillati</taxon>
        <taxon>Bacillota</taxon>
        <taxon>Limnochordia</taxon>
        <taxon>Limnochordales</taxon>
        <taxon>Geochordaceae</taxon>
        <taxon>Carboxydichorda</taxon>
    </lineage>
</organism>
<dbReference type="SMART" id="SM00382">
    <property type="entry name" value="AAA"/>
    <property type="match status" value="1"/>
</dbReference>
<dbReference type="PROSITE" id="PS00211">
    <property type="entry name" value="ABC_TRANSPORTER_1"/>
    <property type="match status" value="1"/>
</dbReference>
<dbReference type="PROSITE" id="PS50893">
    <property type="entry name" value="ABC_TRANSPORTER_2"/>
    <property type="match status" value="1"/>
</dbReference>
<keyword evidence="3 5" id="KW-0067">ATP-binding</keyword>
<dbReference type="InterPro" id="IPR050166">
    <property type="entry name" value="ABC_transporter_ATP-bind"/>
</dbReference>
<evidence type="ECO:0000313" key="6">
    <source>
        <dbReference type="Proteomes" id="UP001332192"/>
    </source>
</evidence>
<dbReference type="SUPFAM" id="SSF52540">
    <property type="entry name" value="P-loop containing nucleoside triphosphate hydrolases"/>
    <property type="match status" value="1"/>
</dbReference>
<dbReference type="Gene3D" id="3.40.50.300">
    <property type="entry name" value="P-loop containing nucleotide triphosphate hydrolases"/>
    <property type="match status" value="1"/>
</dbReference>
<proteinExistence type="predicted"/>
<evidence type="ECO:0000313" key="5">
    <source>
        <dbReference type="EMBL" id="WRP17343.1"/>
    </source>
</evidence>
<dbReference type="Pfam" id="PF00005">
    <property type="entry name" value="ABC_tran"/>
    <property type="match status" value="1"/>
</dbReference>
<gene>
    <name evidence="5" type="ORF">U7230_14880</name>
</gene>
<name>A0ABZ1BXM5_9FIRM</name>
<accession>A0ABZ1BXM5</accession>
<protein>
    <submittedName>
        <fullName evidence="5">ABC transporter ATP-binding protein</fullName>
    </submittedName>
</protein>
<dbReference type="InterPro" id="IPR027417">
    <property type="entry name" value="P-loop_NTPase"/>
</dbReference>
<sequence length="272" mass="29647">MHRTTIRPAEQQVGQSAGRVSVEDVSYTYHNHRGETRAIAGVSLEAAPGEWVGIVGPSGCGKSTLFSIVAGLLAPDHGEVRIDGESVRGPRPDVGYMLQQDCLLEWRTVLDNALLGLDVRGARTPQAVERVKQMLRVSGLAGFERRLPRELSGGMRQRAALVRTLALDPRVVLLDEPLSAVDGQTRLLLEEELVRALRPRGATVLLVTHDIGEAIALCDRVVVLTHRPARVKANYVIDLGAGADRLSPLEARRSAAYSDYFSAIWNDLEVHA</sequence>
<feature type="domain" description="ABC transporter" evidence="4">
    <location>
        <begin position="20"/>
        <end position="251"/>
    </location>
</feature>
<evidence type="ECO:0000256" key="1">
    <source>
        <dbReference type="ARBA" id="ARBA00022448"/>
    </source>
</evidence>
<evidence type="ECO:0000256" key="3">
    <source>
        <dbReference type="ARBA" id="ARBA00022840"/>
    </source>
</evidence>
<reference evidence="5 6" key="1">
    <citation type="journal article" date="2024" name="Front. Microbiol.">
        <title>Novel thermophilic genera Geochorda gen. nov. and Carboxydochorda gen. nov. from the deep terrestrial subsurface reveal the ecophysiological diversity in the class Limnochordia.</title>
        <authorList>
            <person name="Karnachuk O.V."/>
            <person name="Lukina A.P."/>
            <person name="Avakyan M.R."/>
            <person name="Kadnikov V.V."/>
            <person name="Begmatov S."/>
            <person name="Beletsky A.V."/>
            <person name="Vlasova K.G."/>
            <person name="Novikov A.A."/>
            <person name="Shcherbakova V.A."/>
            <person name="Mardanov A.V."/>
            <person name="Ravin N.V."/>
        </authorList>
    </citation>
    <scope>NUCLEOTIDE SEQUENCE [LARGE SCALE GENOMIC DNA]</scope>
    <source>
        <strain evidence="5 6">L945</strain>
    </source>
</reference>
<evidence type="ECO:0000259" key="4">
    <source>
        <dbReference type="PROSITE" id="PS50893"/>
    </source>
</evidence>
<keyword evidence="6" id="KW-1185">Reference proteome</keyword>
<dbReference type="PANTHER" id="PTHR42788">
    <property type="entry name" value="TAURINE IMPORT ATP-BINDING PROTEIN-RELATED"/>
    <property type="match status" value="1"/>
</dbReference>
<dbReference type="InterPro" id="IPR003439">
    <property type="entry name" value="ABC_transporter-like_ATP-bd"/>
</dbReference>
<dbReference type="InterPro" id="IPR003593">
    <property type="entry name" value="AAA+_ATPase"/>
</dbReference>
<dbReference type="Proteomes" id="UP001332192">
    <property type="component" value="Chromosome"/>
</dbReference>
<keyword evidence="2" id="KW-0547">Nucleotide-binding</keyword>
<keyword evidence="1" id="KW-0813">Transport</keyword>